<protein>
    <recommendedName>
        <fullName evidence="3">Sulfur carrier protein FdhD</fullName>
    </recommendedName>
</protein>
<dbReference type="GO" id="GO:0016783">
    <property type="term" value="F:sulfurtransferase activity"/>
    <property type="evidence" value="ECO:0007669"/>
    <property type="project" value="InterPro"/>
</dbReference>
<evidence type="ECO:0000256" key="3">
    <source>
        <dbReference type="HAMAP-Rule" id="MF_00187"/>
    </source>
</evidence>
<dbReference type="Pfam" id="PF02634">
    <property type="entry name" value="FdhD-NarQ"/>
    <property type="match status" value="1"/>
</dbReference>
<evidence type="ECO:0000256" key="2">
    <source>
        <dbReference type="ARBA" id="ARBA00023150"/>
    </source>
</evidence>
<dbReference type="GO" id="GO:0097163">
    <property type="term" value="F:sulfur carrier activity"/>
    <property type="evidence" value="ECO:0007669"/>
    <property type="project" value="UniProtKB-UniRule"/>
</dbReference>
<dbReference type="GO" id="GO:0005737">
    <property type="term" value="C:cytoplasm"/>
    <property type="evidence" value="ECO:0007669"/>
    <property type="project" value="UniProtKB-SubCell"/>
</dbReference>
<feature type="active site" description="Cysteine persulfide intermediate" evidence="3">
    <location>
        <position position="105"/>
    </location>
</feature>
<comment type="caution">
    <text evidence="3">Lacks conserved residue(s) required for the propagation of feature annotation.</text>
</comment>
<keyword evidence="5" id="KW-1185">Reference proteome</keyword>
<dbReference type="AlphaFoldDB" id="A0A7X1ZBG9"/>
<evidence type="ECO:0000313" key="5">
    <source>
        <dbReference type="Proteomes" id="UP000434582"/>
    </source>
</evidence>
<dbReference type="PANTHER" id="PTHR30592">
    <property type="entry name" value="FORMATE DEHYDROGENASE"/>
    <property type="match status" value="1"/>
</dbReference>
<dbReference type="Proteomes" id="UP000434582">
    <property type="component" value="Unassembled WGS sequence"/>
</dbReference>
<dbReference type="EMBL" id="WIVE01000001">
    <property type="protein sequence ID" value="MQX34969.1"/>
    <property type="molecule type" value="Genomic_DNA"/>
</dbReference>
<dbReference type="HAMAP" id="MF_00187">
    <property type="entry name" value="FdhD"/>
    <property type="match status" value="1"/>
</dbReference>
<accession>A0A7X1ZBG9</accession>
<dbReference type="OrthoDB" id="3197277at2"/>
<comment type="subcellular location">
    <subcellularLocation>
        <location evidence="3">Cytoplasm</location>
    </subcellularLocation>
</comment>
<dbReference type="InterPro" id="IPR003786">
    <property type="entry name" value="FdhD"/>
</dbReference>
<sequence length="260" mass="26878">MTHGRLHGATGATGAVDWDLPDEAAVAFVYNGDPFAVMMATPADLEDFALGFSLAEGIIPRADALLLTKVRQQPEGWEVCLAVDEDRADLSRLAGRRGLEGRGGCGLCGVESLAQAARALPRVPPVPPGVTPAAIARAFQALPEHQPLNARTRSVHGAAFCDPQGRILLAREDVGRHSALDKLIGAMARAGLSAGSGFVVLTSRCGVELVQKAAFAGVPLLATLSAPTALALQAAQGAGLTLAARARPDGVVMFDIPPTR</sequence>
<keyword evidence="1 3" id="KW-0963">Cytoplasm</keyword>
<dbReference type="PIRSF" id="PIRSF015626">
    <property type="entry name" value="FdhD"/>
    <property type="match status" value="1"/>
</dbReference>
<comment type="function">
    <text evidence="3">Required for formate dehydrogenase (FDH) activity. Acts as a sulfur carrier protein that transfers sulfur from IscS to the molybdenum cofactor prior to its insertion into FDH.</text>
</comment>
<dbReference type="PANTHER" id="PTHR30592:SF1">
    <property type="entry name" value="SULFUR CARRIER PROTEIN FDHD"/>
    <property type="match status" value="1"/>
</dbReference>
<gene>
    <name evidence="3 4" type="primary">fdhD</name>
    <name evidence="4" type="ORF">GHC57_00400</name>
</gene>
<dbReference type="GO" id="GO:0006777">
    <property type="term" value="P:Mo-molybdopterin cofactor biosynthetic process"/>
    <property type="evidence" value="ECO:0007669"/>
    <property type="project" value="UniProtKB-UniRule"/>
</dbReference>
<dbReference type="NCBIfam" id="TIGR00129">
    <property type="entry name" value="fdhD_narQ"/>
    <property type="match status" value="1"/>
</dbReference>
<keyword evidence="2 3" id="KW-0501">Molybdenum cofactor biosynthesis</keyword>
<dbReference type="InterPro" id="IPR016193">
    <property type="entry name" value="Cytidine_deaminase-like"/>
</dbReference>
<evidence type="ECO:0000256" key="1">
    <source>
        <dbReference type="ARBA" id="ARBA00022490"/>
    </source>
</evidence>
<reference evidence="4 5" key="1">
    <citation type="submission" date="2019-10" db="EMBL/GenBank/DDBJ databases">
        <title>Draft whole-genome sequence of the purple nonsulfur photosynthetic bacterium Roseospira navarrensis DSM 15114.</title>
        <authorList>
            <person name="Kyndt J.A."/>
            <person name="Meyer T.E."/>
        </authorList>
    </citation>
    <scope>NUCLEOTIDE SEQUENCE [LARGE SCALE GENOMIC DNA]</scope>
    <source>
        <strain evidence="4 5">DSM 15114</strain>
    </source>
</reference>
<proteinExistence type="inferred from homology"/>
<name>A0A7X1ZBG9_9PROT</name>
<comment type="similarity">
    <text evidence="3">Belongs to the FdhD family.</text>
</comment>
<dbReference type="Gene3D" id="3.10.20.10">
    <property type="match status" value="1"/>
</dbReference>
<dbReference type="SUPFAM" id="SSF53927">
    <property type="entry name" value="Cytidine deaminase-like"/>
    <property type="match status" value="1"/>
</dbReference>
<evidence type="ECO:0000313" key="4">
    <source>
        <dbReference type="EMBL" id="MQX34969.1"/>
    </source>
</evidence>
<dbReference type="Gene3D" id="3.40.140.10">
    <property type="entry name" value="Cytidine Deaminase, domain 2"/>
    <property type="match status" value="1"/>
</dbReference>
<organism evidence="4 5">
    <name type="scientific">Roseospira navarrensis</name>
    <dbReference type="NCBI Taxonomy" id="140058"/>
    <lineage>
        <taxon>Bacteria</taxon>
        <taxon>Pseudomonadati</taxon>
        <taxon>Pseudomonadota</taxon>
        <taxon>Alphaproteobacteria</taxon>
        <taxon>Rhodospirillales</taxon>
        <taxon>Rhodospirillaceae</taxon>
        <taxon>Roseospira</taxon>
    </lineage>
</organism>
<comment type="caution">
    <text evidence="4">The sequence shown here is derived from an EMBL/GenBank/DDBJ whole genome shotgun (WGS) entry which is preliminary data.</text>
</comment>
<dbReference type="RefSeq" id="WP_153339976.1">
    <property type="nucleotide sequence ID" value="NZ_WIVE01000001.1"/>
</dbReference>
<keyword evidence="4" id="KW-0808">Transferase</keyword>